<keyword evidence="3" id="KW-1185">Reference proteome</keyword>
<evidence type="ECO:0000256" key="1">
    <source>
        <dbReference type="SAM" id="MobiDB-lite"/>
    </source>
</evidence>
<dbReference type="AlphaFoldDB" id="A0A392NTH3"/>
<reference evidence="2 3" key="1">
    <citation type="journal article" date="2018" name="Front. Plant Sci.">
        <title>Red Clover (Trifolium pratense) and Zigzag Clover (T. medium) - A Picture of Genomic Similarities and Differences.</title>
        <authorList>
            <person name="Dluhosova J."/>
            <person name="Istvanek J."/>
            <person name="Nedelnik J."/>
            <person name="Repkova J."/>
        </authorList>
    </citation>
    <scope>NUCLEOTIDE SEQUENCE [LARGE SCALE GENOMIC DNA]</scope>
    <source>
        <strain evidence="3">cv. 10/8</strain>
        <tissue evidence="2">Leaf</tissue>
    </source>
</reference>
<name>A0A392NTH3_9FABA</name>
<protein>
    <submittedName>
        <fullName evidence="2">Uncharacterized protein</fullName>
    </submittedName>
</protein>
<sequence>GGEGSAKVLPTQSRPVDIPSNNVKRKHTRTVQFILVIYLILI</sequence>
<proteinExistence type="predicted"/>
<comment type="caution">
    <text evidence="2">The sequence shown here is derived from an EMBL/GenBank/DDBJ whole genome shotgun (WGS) entry which is preliminary data.</text>
</comment>
<feature type="region of interest" description="Disordered" evidence="1">
    <location>
        <begin position="1"/>
        <end position="21"/>
    </location>
</feature>
<feature type="non-terminal residue" evidence="2">
    <location>
        <position position="1"/>
    </location>
</feature>
<feature type="compositionally biased region" description="Polar residues" evidence="1">
    <location>
        <begin position="10"/>
        <end position="21"/>
    </location>
</feature>
<dbReference type="Proteomes" id="UP000265520">
    <property type="component" value="Unassembled WGS sequence"/>
</dbReference>
<accession>A0A392NTH3</accession>
<evidence type="ECO:0000313" key="2">
    <source>
        <dbReference type="EMBL" id="MCI02396.1"/>
    </source>
</evidence>
<dbReference type="EMBL" id="LXQA010048988">
    <property type="protein sequence ID" value="MCI02396.1"/>
    <property type="molecule type" value="Genomic_DNA"/>
</dbReference>
<organism evidence="2 3">
    <name type="scientific">Trifolium medium</name>
    <dbReference type="NCBI Taxonomy" id="97028"/>
    <lineage>
        <taxon>Eukaryota</taxon>
        <taxon>Viridiplantae</taxon>
        <taxon>Streptophyta</taxon>
        <taxon>Embryophyta</taxon>
        <taxon>Tracheophyta</taxon>
        <taxon>Spermatophyta</taxon>
        <taxon>Magnoliopsida</taxon>
        <taxon>eudicotyledons</taxon>
        <taxon>Gunneridae</taxon>
        <taxon>Pentapetalae</taxon>
        <taxon>rosids</taxon>
        <taxon>fabids</taxon>
        <taxon>Fabales</taxon>
        <taxon>Fabaceae</taxon>
        <taxon>Papilionoideae</taxon>
        <taxon>50 kb inversion clade</taxon>
        <taxon>NPAAA clade</taxon>
        <taxon>Hologalegina</taxon>
        <taxon>IRL clade</taxon>
        <taxon>Trifolieae</taxon>
        <taxon>Trifolium</taxon>
    </lineage>
</organism>
<evidence type="ECO:0000313" key="3">
    <source>
        <dbReference type="Proteomes" id="UP000265520"/>
    </source>
</evidence>